<dbReference type="RefSeq" id="WP_200234292.1">
    <property type="nucleotide sequence ID" value="NZ_NRRV01000006.1"/>
</dbReference>
<comment type="caution">
    <text evidence="1">The sequence shown here is derived from an EMBL/GenBank/DDBJ whole genome shotgun (WGS) entry which is preliminary data.</text>
</comment>
<sequence length="98" mass="10617">MPKTLDPRAAPGADAVRARAGFELARPQDIAERKDMSHEQKVALLEQWEQDLREEMVAEEENMSGAGGPVADTLADVRQALGQLGKDSASRPVPDKHG</sequence>
<dbReference type="Proteomes" id="UP000748752">
    <property type="component" value="Unassembled WGS sequence"/>
</dbReference>
<gene>
    <name evidence="1" type="ORF">CKO31_04050</name>
</gene>
<reference evidence="1 2" key="1">
    <citation type="journal article" date="2020" name="Microorganisms">
        <title>Osmotic Adaptation and Compatible Solute Biosynthesis of Phototrophic Bacteria as Revealed from Genome Analyses.</title>
        <authorList>
            <person name="Imhoff J.F."/>
            <person name="Rahn T."/>
            <person name="Kunzel S."/>
            <person name="Keller A."/>
            <person name="Neulinger S.C."/>
        </authorList>
    </citation>
    <scope>NUCLEOTIDE SEQUENCE [LARGE SCALE GENOMIC DNA]</scope>
    <source>
        <strain evidence="1 2">DSM 6210</strain>
    </source>
</reference>
<evidence type="ECO:0000313" key="1">
    <source>
        <dbReference type="EMBL" id="MBK1629928.1"/>
    </source>
</evidence>
<dbReference type="EMBL" id="NRRV01000006">
    <property type="protein sequence ID" value="MBK1629928.1"/>
    <property type="molecule type" value="Genomic_DNA"/>
</dbReference>
<protein>
    <submittedName>
        <fullName evidence="1">Uncharacterized protein</fullName>
    </submittedName>
</protein>
<evidence type="ECO:0000313" key="2">
    <source>
        <dbReference type="Proteomes" id="UP000748752"/>
    </source>
</evidence>
<keyword evidence="2" id="KW-1185">Reference proteome</keyword>
<name>A0ABS1CDF5_9GAMM</name>
<organism evidence="1 2">
    <name type="scientific">Thiohalocapsa halophila</name>
    <dbReference type="NCBI Taxonomy" id="69359"/>
    <lineage>
        <taxon>Bacteria</taxon>
        <taxon>Pseudomonadati</taxon>
        <taxon>Pseudomonadota</taxon>
        <taxon>Gammaproteobacteria</taxon>
        <taxon>Chromatiales</taxon>
        <taxon>Chromatiaceae</taxon>
        <taxon>Thiohalocapsa</taxon>
    </lineage>
</organism>
<accession>A0ABS1CDF5</accession>
<proteinExistence type="predicted"/>